<evidence type="ECO:0000256" key="1">
    <source>
        <dbReference type="SAM" id="SignalP"/>
    </source>
</evidence>
<reference evidence="2" key="1">
    <citation type="submission" date="2023-10" db="EMBL/GenBank/DDBJ databases">
        <authorList>
            <person name="Chen Y."/>
            <person name="Shah S."/>
            <person name="Dougan E. K."/>
            <person name="Thang M."/>
            <person name="Chan C."/>
        </authorList>
    </citation>
    <scope>NUCLEOTIDE SEQUENCE [LARGE SCALE GENOMIC DNA]</scope>
</reference>
<keyword evidence="1" id="KW-0732">Signal</keyword>
<protein>
    <recommendedName>
        <fullName evidence="4">Phospholipase B-like</fullName>
    </recommendedName>
</protein>
<evidence type="ECO:0000313" key="2">
    <source>
        <dbReference type="EMBL" id="CAK0853934.1"/>
    </source>
</evidence>
<keyword evidence="3" id="KW-1185">Reference proteome</keyword>
<name>A0ABN9U4X1_9DINO</name>
<dbReference type="EMBL" id="CAUYUJ010015438">
    <property type="protein sequence ID" value="CAK0853934.1"/>
    <property type="molecule type" value="Genomic_DNA"/>
</dbReference>
<evidence type="ECO:0008006" key="4">
    <source>
        <dbReference type="Google" id="ProtNLM"/>
    </source>
</evidence>
<feature type="signal peptide" evidence="1">
    <location>
        <begin position="1"/>
        <end position="19"/>
    </location>
</feature>
<accession>A0ABN9U4X1</accession>
<organism evidence="2 3">
    <name type="scientific">Prorocentrum cordatum</name>
    <dbReference type="NCBI Taxonomy" id="2364126"/>
    <lineage>
        <taxon>Eukaryota</taxon>
        <taxon>Sar</taxon>
        <taxon>Alveolata</taxon>
        <taxon>Dinophyceae</taxon>
        <taxon>Prorocentrales</taxon>
        <taxon>Prorocentraceae</taxon>
        <taxon>Prorocentrum</taxon>
    </lineage>
</organism>
<proteinExistence type="predicted"/>
<sequence length="269" mass="29402">MLALMRAFLALVACTACSGIRLDNPALASPGAMADKELDSRPVPVPIASIAEAARARHSTGGIQFILPKYLGTVPCNRSGLGVSGYHVHEIVQSIKTDGLSRRRYRDATVVKVPTASLDEFREYNRRMCDGDDLLPPFDSSMRYALLTKNHFAHALKLYDCRSHFLNGTREVIEPSPHDKLSQHLAEGMACEVMREDLWADSESLEALVGEDNMDASTDLASSEIEAGGFSVYNLHTATRKTSIGNSLSLPRVPGCQQGPIQILRAVRH</sequence>
<gene>
    <name evidence="2" type="ORF">PCOR1329_LOCUS45255</name>
</gene>
<comment type="caution">
    <text evidence="2">The sequence shown here is derived from an EMBL/GenBank/DDBJ whole genome shotgun (WGS) entry which is preliminary data.</text>
</comment>
<evidence type="ECO:0000313" key="3">
    <source>
        <dbReference type="Proteomes" id="UP001189429"/>
    </source>
</evidence>
<dbReference type="Proteomes" id="UP001189429">
    <property type="component" value="Unassembled WGS sequence"/>
</dbReference>
<feature type="chain" id="PRO_5046419514" description="Phospholipase B-like" evidence="1">
    <location>
        <begin position="20"/>
        <end position="269"/>
    </location>
</feature>